<evidence type="ECO:0000256" key="1">
    <source>
        <dbReference type="ARBA" id="ARBA00022723"/>
    </source>
</evidence>
<keyword evidence="5" id="KW-1185">Reference proteome</keyword>
<sequence length="293" mass="30999">MKFASFLGPTGIVAGVVRGAAVVPLDGGDSVDWAGQPTGLLQHIGGGREAITTGTEVPLDSVELVAPIPVPRRNIICVGQNYVEHSIEFDKSGFNATAGKGIPDRPVVFTKAPTTVIGPEQEIPAHDELTQSLDYEAELAVIIGREGRDISPDDAMSHVWGYTIINDVTARDIQHAHRQWFLGKSKDGLCPMGPFAVTADEVDYRDMLIETRINGELRQSAKTVDLIFDIPELIATISAGMTLVPGDIIATGTPPGVGIGFDPPRFLRAGDVIEMTITGLGTLVNTVGAAGNP</sequence>
<evidence type="ECO:0000313" key="5">
    <source>
        <dbReference type="Proteomes" id="UP000182915"/>
    </source>
</evidence>
<dbReference type="Pfam" id="PF01557">
    <property type="entry name" value="FAA_hydrolase"/>
    <property type="match status" value="1"/>
</dbReference>
<proteinExistence type="predicted"/>
<protein>
    <submittedName>
        <fullName evidence="4">2-keto-4-pentenoate hydratase/2-oxohepta-3-ene-1,7-dioic acid hydratase (Catechol pathway)</fullName>
    </submittedName>
</protein>
<reference evidence="5" key="1">
    <citation type="submission" date="2016-10" db="EMBL/GenBank/DDBJ databases">
        <authorList>
            <person name="Varghese N."/>
            <person name="Submissions S."/>
        </authorList>
    </citation>
    <scope>NUCLEOTIDE SEQUENCE [LARGE SCALE GENOMIC DNA]</scope>
    <source>
        <strain evidence="5">DSM 45405</strain>
    </source>
</reference>
<evidence type="ECO:0000259" key="2">
    <source>
        <dbReference type="Pfam" id="PF01557"/>
    </source>
</evidence>
<feature type="domain" description="Fumarylacetoacetase-like C-terminal" evidence="2">
    <location>
        <begin position="75"/>
        <end position="287"/>
    </location>
</feature>
<dbReference type="OrthoDB" id="9805307at2"/>
<dbReference type="EMBL" id="LT629971">
    <property type="protein sequence ID" value="SEH47027.1"/>
    <property type="molecule type" value="Genomic_DNA"/>
</dbReference>
<dbReference type="RefSeq" id="WP_083405542.1">
    <property type="nucleotide sequence ID" value="NZ_LT629971.1"/>
</dbReference>
<dbReference type="SUPFAM" id="SSF56529">
    <property type="entry name" value="FAH"/>
    <property type="match status" value="1"/>
</dbReference>
<gene>
    <name evidence="4" type="ORF">SAMN04489835_0170</name>
</gene>
<dbReference type="Proteomes" id="UP000182915">
    <property type="component" value="Chromosome I"/>
</dbReference>
<dbReference type="PANTHER" id="PTHR11820">
    <property type="entry name" value="ACYLPYRUVASE"/>
    <property type="match status" value="1"/>
</dbReference>
<name>A0A1H6IJA0_MYCRU</name>
<accession>A0A1H6IJA0</accession>
<organism evidence="4 5">
    <name type="scientific">Mycolicibacterium rutilum</name>
    <name type="common">Mycobacterium rutilum</name>
    <dbReference type="NCBI Taxonomy" id="370526"/>
    <lineage>
        <taxon>Bacteria</taxon>
        <taxon>Bacillati</taxon>
        <taxon>Actinomycetota</taxon>
        <taxon>Actinomycetes</taxon>
        <taxon>Mycobacteriales</taxon>
        <taxon>Mycobacteriaceae</taxon>
        <taxon>Mycolicibacterium</taxon>
    </lineage>
</organism>
<dbReference type="InterPro" id="IPR011234">
    <property type="entry name" value="Fumarylacetoacetase-like_C"/>
</dbReference>
<keyword evidence="1" id="KW-0479">Metal-binding</keyword>
<dbReference type="AlphaFoldDB" id="A0A1H6IJA0"/>
<feature type="domain" description="Rv2993c-like N-terminal" evidence="3">
    <location>
        <begin position="1"/>
        <end position="67"/>
    </location>
</feature>
<dbReference type="Pfam" id="PF10370">
    <property type="entry name" value="Rv2993c-like_N"/>
    <property type="match status" value="1"/>
</dbReference>
<dbReference type="GO" id="GO:0018773">
    <property type="term" value="F:acetylpyruvate hydrolase activity"/>
    <property type="evidence" value="ECO:0007669"/>
    <property type="project" value="TreeGrafter"/>
</dbReference>
<dbReference type="GO" id="GO:0016853">
    <property type="term" value="F:isomerase activity"/>
    <property type="evidence" value="ECO:0007669"/>
    <property type="project" value="UniProtKB-ARBA"/>
</dbReference>
<dbReference type="FunFam" id="3.90.850.10:FF:000002">
    <property type="entry name" value="2-hydroxyhepta-2,4-diene-1,7-dioate isomerase"/>
    <property type="match status" value="1"/>
</dbReference>
<evidence type="ECO:0000313" key="4">
    <source>
        <dbReference type="EMBL" id="SEH47027.1"/>
    </source>
</evidence>
<dbReference type="Gene3D" id="3.90.850.10">
    <property type="entry name" value="Fumarylacetoacetase-like, C-terminal domain"/>
    <property type="match status" value="1"/>
</dbReference>
<dbReference type="STRING" id="370526.SAMN04489835_0170"/>
<dbReference type="GO" id="GO:0046872">
    <property type="term" value="F:metal ion binding"/>
    <property type="evidence" value="ECO:0007669"/>
    <property type="project" value="UniProtKB-KW"/>
</dbReference>
<dbReference type="InterPro" id="IPR018833">
    <property type="entry name" value="Rv2993c-like_N"/>
</dbReference>
<dbReference type="InterPro" id="IPR036663">
    <property type="entry name" value="Fumarylacetoacetase_C_sf"/>
</dbReference>
<dbReference type="PANTHER" id="PTHR11820:SF7">
    <property type="entry name" value="ACYLPYRUVASE FAHD1, MITOCHONDRIAL"/>
    <property type="match status" value="1"/>
</dbReference>
<dbReference type="GO" id="GO:0019752">
    <property type="term" value="P:carboxylic acid metabolic process"/>
    <property type="evidence" value="ECO:0007669"/>
    <property type="project" value="UniProtKB-ARBA"/>
</dbReference>
<evidence type="ECO:0000259" key="3">
    <source>
        <dbReference type="Pfam" id="PF10370"/>
    </source>
</evidence>